<dbReference type="GO" id="GO:0005506">
    <property type="term" value="F:iron ion binding"/>
    <property type="evidence" value="ECO:0007669"/>
    <property type="project" value="InterPro"/>
</dbReference>
<reference evidence="6 7" key="1">
    <citation type="submission" date="2014-08" db="EMBL/GenBank/DDBJ databases">
        <title>Complete genome sequence of Corynebacterium frankenforstense ST18(T) (=DSM 45800(T)), isolated from raw cow milk.</title>
        <authorList>
            <person name="Ruckert C."/>
            <person name="Albersmeier A."/>
            <person name="Winkler A."/>
            <person name="Lipski A."/>
            <person name="Kalinowski J."/>
        </authorList>
    </citation>
    <scope>NUCLEOTIDE SEQUENCE [LARGE SCALE GENOMIC DNA]</scope>
    <source>
        <strain evidence="6 7">ST18</strain>
    </source>
</reference>
<dbReference type="InterPro" id="IPR000801">
    <property type="entry name" value="Esterase-like"/>
</dbReference>
<feature type="domain" description="Enterochelin esterase N-terminal" evidence="5">
    <location>
        <begin position="41"/>
        <end position="167"/>
    </location>
</feature>
<name>A0A1L7CRJ3_9CORY</name>
<keyword evidence="7" id="KW-1185">Reference proteome</keyword>
<comment type="similarity">
    <text evidence="4">Belongs to the Fes family.</text>
</comment>
<dbReference type="EMBL" id="CP009247">
    <property type="protein sequence ID" value="APT88448.1"/>
    <property type="molecule type" value="Genomic_DNA"/>
</dbReference>
<proteinExistence type="inferred from homology"/>
<dbReference type="PANTHER" id="PTHR48098:SF3">
    <property type="entry name" value="IRON(III) ENTEROBACTIN ESTERASE"/>
    <property type="match status" value="1"/>
</dbReference>
<dbReference type="OrthoDB" id="9775130at2"/>
<dbReference type="InterPro" id="IPR029058">
    <property type="entry name" value="AB_hydrolase_fold"/>
</dbReference>
<dbReference type="SUPFAM" id="SSF81296">
    <property type="entry name" value="E set domains"/>
    <property type="match status" value="1"/>
</dbReference>
<evidence type="ECO:0000256" key="4">
    <source>
        <dbReference type="ARBA" id="ARBA00024201"/>
    </source>
</evidence>
<evidence type="ECO:0000259" key="5">
    <source>
        <dbReference type="Pfam" id="PF11806"/>
    </source>
</evidence>
<accession>A0A1L7CRJ3</accession>
<dbReference type="STRING" id="1437875.CFRA_03215"/>
<evidence type="ECO:0000313" key="6">
    <source>
        <dbReference type="EMBL" id="APT88448.1"/>
    </source>
</evidence>
<evidence type="ECO:0000256" key="1">
    <source>
        <dbReference type="ARBA" id="ARBA00004496"/>
    </source>
</evidence>
<dbReference type="InterPro" id="IPR050583">
    <property type="entry name" value="Mycobacterial_A85_antigen"/>
</dbReference>
<keyword evidence="2" id="KW-0963">Cytoplasm</keyword>
<dbReference type="Gene3D" id="3.40.50.1820">
    <property type="entry name" value="alpha/beta hydrolase"/>
    <property type="match status" value="1"/>
</dbReference>
<dbReference type="AlphaFoldDB" id="A0A1L7CRJ3"/>
<dbReference type="SUPFAM" id="SSF53474">
    <property type="entry name" value="alpha/beta-Hydrolases"/>
    <property type="match status" value="1"/>
</dbReference>
<gene>
    <name evidence="6" type="ORF">CFRA_03215</name>
</gene>
<dbReference type="Gene3D" id="2.60.40.10">
    <property type="entry name" value="Immunoglobulins"/>
    <property type="match status" value="1"/>
</dbReference>
<comment type="subcellular location">
    <subcellularLocation>
        <location evidence="1">Cytoplasm</location>
    </subcellularLocation>
</comment>
<dbReference type="GO" id="GO:0008849">
    <property type="term" value="F:enterochelin esterase activity"/>
    <property type="evidence" value="ECO:0007669"/>
    <property type="project" value="InterPro"/>
</dbReference>
<evidence type="ECO:0000256" key="3">
    <source>
        <dbReference type="ARBA" id="ARBA00022801"/>
    </source>
</evidence>
<evidence type="ECO:0000313" key="7">
    <source>
        <dbReference type="Proteomes" id="UP000185434"/>
    </source>
</evidence>
<sequence length="409" mass="44121">MRIDEAAVLEAAETGATDVADLLERAARGGTPLYDPRTCRATFLWRARPEVQAVHLRVNRVTEKDDFERGLMRRVGQTGWWIRTLELAPTLRASYGFVEYTDPAEARPLIPGEGMPPVLADPHGAGPVIPYEPVAPAASAGRPGARPAVRTGHSVFSGPLAPAAPEWDGPVPSTPATHHPEAVHPAATTGASAIEPDGEIAGVPLFRHHPGSRPEARLLLFDAEDWFLRLDLPRALAVAGLDVEVIGVGHRDRETRMRTLRGNTDFLTAVLDATVADKDPAVPLIVAGQSLGGLSALLALLERPGAVDAVIAQSPSVWWWPGRACSPRDLDAHRVDWLAARFTAAEPQTARVVLGVGTREGLMLPKTHTLAHVMAARGWDARVRVWDGGHDLACWRHDLIDALLEVLDQ</sequence>
<dbReference type="InterPro" id="IPR014756">
    <property type="entry name" value="Ig_E-set"/>
</dbReference>
<dbReference type="Proteomes" id="UP000185434">
    <property type="component" value="Chromosome"/>
</dbReference>
<dbReference type="InterPro" id="IPR013783">
    <property type="entry name" value="Ig-like_fold"/>
</dbReference>
<dbReference type="Pfam" id="PF11806">
    <property type="entry name" value="Enterochelin_N"/>
    <property type="match status" value="1"/>
</dbReference>
<dbReference type="InterPro" id="IPR021764">
    <property type="entry name" value="Enterochelin_esterase_N"/>
</dbReference>
<dbReference type="Pfam" id="PF00756">
    <property type="entry name" value="Esterase"/>
    <property type="match status" value="1"/>
</dbReference>
<dbReference type="GO" id="GO:0005737">
    <property type="term" value="C:cytoplasm"/>
    <property type="evidence" value="ECO:0007669"/>
    <property type="project" value="UniProtKB-SubCell"/>
</dbReference>
<keyword evidence="3" id="KW-0378">Hydrolase</keyword>
<dbReference type="KEGG" id="cfk:CFRA_03215"/>
<dbReference type="RefSeq" id="WP_075663427.1">
    <property type="nucleotide sequence ID" value="NZ_CP009247.1"/>
</dbReference>
<dbReference type="GO" id="GO:0006826">
    <property type="term" value="P:iron ion transport"/>
    <property type="evidence" value="ECO:0007669"/>
    <property type="project" value="InterPro"/>
</dbReference>
<dbReference type="GO" id="GO:0005975">
    <property type="term" value="P:carbohydrate metabolic process"/>
    <property type="evidence" value="ECO:0007669"/>
    <property type="project" value="UniProtKB-ARBA"/>
</dbReference>
<organism evidence="6 7">
    <name type="scientific">Corynebacterium frankenforstense DSM 45800</name>
    <dbReference type="NCBI Taxonomy" id="1437875"/>
    <lineage>
        <taxon>Bacteria</taxon>
        <taxon>Bacillati</taxon>
        <taxon>Actinomycetota</taxon>
        <taxon>Actinomycetes</taxon>
        <taxon>Mycobacteriales</taxon>
        <taxon>Corynebacteriaceae</taxon>
        <taxon>Corynebacterium</taxon>
    </lineage>
</organism>
<protein>
    <recommendedName>
        <fullName evidence="5">Enterochelin esterase N-terminal domain-containing protein</fullName>
    </recommendedName>
</protein>
<dbReference type="PANTHER" id="PTHR48098">
    <property type="entry name" value="ENTEROCHELIN ESTERASE-RELATED"/>
    <property type="match status" value="1"/>
</dbReference>
<evidence type="ECO:0000256" key="2">
    <source>
        <dbReference type="ARBA" id="ARBA00022490"/>
    </source>
</evidence>